<feature type="transmembrane region" description="Helical" evidence="7">
    <location>
        <begin position="241"/>
        <end position="263"/>
    </location>
</feature>
<comment type="caution">
    <text evidence="9">The sequence shown here is derived from an EMBL/GenBank/DDBJ whole genome shotgun (WGS) entry which is preliminary data.</text>
</comment>
<keyword evidence="4 7" id="KW-0812">Transmembrane</keyword>
<keyword evidence="10" id="KW-1185">Reference proteome</keyword>
<keyword evidence="2 7" id="KW-0813">Transport</keyword>
<evidence type="ECO:0000256" key="6">
    <source>
        <dbReference type="ARBA" id="ARBA00023136"/>
    </source>
</evidence>
<comment type="similarity">
    <text evidence="7">Belongs to the binding-protein-dependent transport system permease family.</text>
</comment>
<dbReference type="GO" id="GO:0071916">
    <property type="term" value="F:dipeptide transmembrane transporter activity"/>
    <property type="evidence" value="ECO:0007669"/>
    <property type="project" value="TreeGrafter"/>
</dbReference>
<dbReference type="PROSITE" id="PS50928">
    <property type="entry name" value="ABC_TM1"/>
    <property type="match status" value="1"/>
</dbReference>
<dbReference type="PANTHER" id="PTHR43163">
    <property type="entry name" value="DIPEPTIDE TRANSPORT SYSTEM PERMEASE PROTEIN DPPB-RELATED"/>
    <property type="match status" value="1"/>
</dbReference>
<name>A0A853AZA4_9PSEU</name>
<comment type="subcellular location">
    <subcellularLocation>
        <location evidence="1 7">Cell membrane</location>
        <topology evidence="1 7">Multi-pass membrane protein</topology>
    </subcellularLocation>
</comment>
<evidence type="ECO:0000256" key="3">
    <source>
        <dbReference type="ARBA" id="ARBA00022475"/>
    </source>
</evidence>
<evidence type="ECO:0000256" key="5">
    <source>
        <dbReference type="ARBA" id="ARBA00022989"/>
    </source>
</evidence>
<evidence type="ECO:0000256" key="1">
    <source>
        <dbReference type="ARBA" id="ARBA00004651"/>
    </source>
</evidence>
<dbReference type="EMBL" id="JACCFK010000001">
    <property type="protein sequence ID" value="NYI88098.1"/>
    <property type="molecule type" value="Genomic_DNA"/>
</dbReference>
<dbReference type="InterPro" id="IPR000515">
    <property type="entry name" value="MetI-like"/>
</dbReference>
<feature type="transmembrane region" description="Helical" evidence="7">
    <location>
        <begin position="177"/>
        <end position="199"/>
    </location>
</feature>
<evidence type="ECO:0000313" key="9">
    <source>
        <dbReference type="EMBL" id="NYI88098.1"/>
    </source>
</evidence>
<feature type="transmembrane region" description="Helical" evidence="7">
    <location>
        <begin position="20"/>
        <end position="41"/>
    </location>
</feature>
<feature type="transmembrane region" description="Helical" evidence="7">
    <location>
        <begin position="283"/>
        <end position="308"/>
    </location>
</feature>
<evidence type="ECO:0000256" key="4">
    <source>
        <dbReference type="ARBA" id="ARBA00022692"/>
    </source>
</evidence>
<evidence type="ECO:0000256" key="7">
    <source>
        <dbReference type="RuleBase" id="RU363032"/>
    </source>
</evidence>
<evidence type="ECO:0000259" key="8">
    <source>
        <dbReference type="PROSITE" id="PS50928"/>
    </source>
</evidence>
<sequence>MTFADRRGGSVVTRFVLTRLLQSVVVVFGAVVISFLLTNVIGRPADVIGGPQMTAEERAALNAQLGYDKPLPARFVQYVGGMFRGDFGISYRTSSDAMGEVMTALPNTLILAILAIVLASALALVLTIFSARHRESRADRGLRRTIGALQGMPEFWLGLMLILIFSANLQLLPSFGFYGLSSLILPVLTLALPTVPTLYRVFRGQMLDVLGNDFVEAMRARGLSERLIVYRHALRNMVGPGVNFAALQLGYLISNCVIVETIFSWPGIGNLLISAVLTRDFAVVQATIIMVAAFYVLLNLIADIFILISDPRVRTVKA</sequence>
<dbReference type="PANTHER" id="PTHR43163:SF6">
    <property type="entry name" value="DIPEPTIDE TRANSPORT SYSTEM PERMEASE PROTEIN DPPB-RELATED"/>
    <property type="match status" value="1"/>
</dbReference>
<proteinExistence type="inferred from homology"/>
<evidence type="ECO:0000313" key="10">
    <source>
        <dbReference type="Proteomes" id="UP000549616"/>
    </source>
</evidence>
<feature type="domain" description="ABC transmembrane type-1" evidence="8">
    <location>
        <begin position="105"/>
        <end position="302"/>
    </location>
</feature>
<dbReference type="Gene3D" id="1.10.3720.10">
    <property type="entry name" value="MetI-like"/>
    <property type="match status" value="1"/>
</dbReference>
<dbReference type="AlphaFoldDB" id="A0A853AZA4"/>
<reference evidence="9 10" key="1">
    <citation type="submission" date="2020-07" db="EMBL/GenBank/DDBJ databases">
        <title>Sequencing the genomes of 1000 actinobacteria strains.</title>
        <authorList>
            <person name="Klenk H.-P."/>
        </authorList>
    </citation>
    <scope>NUCLEOTIDE SEQUENCE [LARGE SCALE GENOMIC DNA]</scope>
    <source>
        <strain evidence="9 10">DSM 104006</strain>
    </source>
</reference>
<feature type="transmembrane region" description="Helical" evidence="7">
    <location>
        <begin position="109"/>
        <end position="131"/>
    </location>
</feature>
<accession>A0A853AZA4</accession>
<keyword evidence="6 7" id="KW-0472">Membrane</keyword>
<gene>
    <name evidence="9" type="ORF">HNR02_001421</name>
</gene>
<keyword evidence="5 7" id="KW-1133">Transmembrane helix</keyword>
<dbReference type="InterPro" id="IPR035906">
    <property type="entry name" value="MetI-like_sf"/>
</dbReference>
<dbReference type="Proteomes" id="UP000549616">
    <property type="component" value="Unassembled WGS sequence"/>
</dbReference>
<dbReference type="Pfam" id="PF00528">
    <property type="entry name" value="BPD_transp_1"/>
    <property type="match status" value="1"/>
</dbReference>
<dbReference type="GO" id="GO:0005886">
    <property type="term" value="C:plasma membrane"/>
    <property type="evidence" value="ECO:0007669"/>
    <property type="project" value="UniProtKB-SubCell"/>
</dbReference>
<dbReference type="InterPro" id="IPR045621">
    <property type="entry name" value="BPD_transp_1_N"/>
</dbReference>
<dbReference type="Pfam" id="PF19300">
    <property type="entry name" value="BPD_transp_1_N"/>
    <property type="match status" value="1"/>
</dbReference>
<dbReference type="RefSeq" id="WP_179772390.1">
    <property type="nucleotide sequence ID" value="NZ_JACCFK010000001.1"/>
</dbReference>
<organism evidence="9 10">
    <name type="scientific">Amycolatopsis endophytica</name>
    <dbReference type="NCBI Taxonomy" id="860233"/>
    <lineage>
        <taxon>Bacteria</taxon>
        <taxon>Bacillati</taxon>
        <taxon>Actinomycetota</taxon>
        <taxon>Actinomycetes</taxon>
        <taxon>Pseudonocardiales</taxon>
        <taxon>Pseudonocardiaceae</taxon>
        <taxon>Amycolatopsis</taxon>
    </lineage>
</organism>
<dbReference type="SUPFAM" id="SSF161098">
    <property type="entry name" value="MetI-like"/>
    <property type="match status" value="1"/>
</dbReference>
<keyword evidence="3" id="KW-1003">Cell membrane</keyword>
<dbReference type="CDD" id="cd06261">
    <property type="entry name" value="TM_PBP2"/>
    <property type="match status" value="1"/>
</dbReference>
<protein>
    <submittedName>
        <fullName evidence="9">Peptide/nickel transport system permease protein</fullName>
    </submittedName>
</protein>
<feature type="transmembrane region" description="Helical" evidence="7">
    <location>
        <begin position="152"/>
        <end position="171"/>
    </location>
</feature>
<evidence type="ECO:0000256" key="2">
    <source>
        <dbReference type="ARBA" id="ARBA00022448"/>
    </source>
</evidence>